<evidence type="ECO:0000313" key="2">
    <source>
        <dbReference type="Proteomes" id="UP001054945"/>
    </source>
</evidence>
<dbReference type="Proteomes" id="UP001054945">
    <property type="component" value="Unassembled WGS sequence"/>
</dbReference>
<protein>
    <submittedName>
        <fullName evidence="1">Uncharacterized protein</fullName>
    </submittedName>
</protein>
<sequence length="87" mass="9714">MNRFRNEKRKTIDLNLGGGFLLFDLVHHCINLIDEPVHCEVIGGQSLHLQADVSKKVGLHDKPCLLIILLFRVRLSKAIVTNGTTIG</sequence>
<proteinExistence type="predicted"/>
<dbReference type="EMBL" id="BPLR01015358">
    <property type="protein sequence ID" value="GIY75552.1"/>
    <property type="molecule type" value="Genomic_DNA"/>
</dbReference>
<evidence type="ECO:0000313" key="1">
    <source>
        <dbReference type="EMBL" id="GIY75552.1"/>
    </source>
</evidence>
<dbReference type="AlphaFoldDB" id="A0AAV4VZ06"/>
<accession>A0AAV4VZ06</accession>
<reference evidence="1 2" key="1">
    <citation type="submission" date="2021-06" db="EMBL/GenBank/DDBJ databases">
        <title>Caerostris extrusa draft genome.</title>
        <authorList>
            <person name="Kono N."/>
            <person name="Arakawa K."/>
        </authorList>
    </citation>
    <scope>NUCLEOTIDE SEQUENCE [LARGE SCALE GENOMIC DNA]</scope>
</reference>
<keyword evidence="2" id="KW-1185">Reference proteome</keyword>
<organism evidence="1 2">
    <name type="scientific">Caerostris extrusa</name>
    <name type="common">Bark spider</name>
    <name type="synonym">Caerostris bankana</name>
    <dbReference type="NCBI Taxonomy" id="172846"/>
    <lineage>
        <taxon>Eukaryota</taxon>
        <taxon>Metazoa</taxon>
        <taxon>Ecdysozoa</taxon>
        <taxon>Arthropoda</taxon>
        <taxon>Chelicerata</taxon>
        <taxon>Arachnida</taxon>
        <taxon>Araneae</taxon>
        <taxon>Araneomorphae</taxon>
        <taxon>Entelegynae</taxon>
        <taxon>Araneoidea</taxon>
        <taxon>Araneidae</taxon>
        <taxon>Caerostris</taxon>
    </lineage>
</organism>
<comment type="caution">
    <text evidence="1">The sequence shown here is derived from an EMBL/GenBank/DDBJ whole genome shotgun (WGS) entry which is preliminary data.</text>
</comment>
<name>A0AAV4VZ06_CAEEX</name>
<gene>
    <name evidence="1" type="ORF">CEXT_480821</name>
</gene>